<dbReference type="GeneID" id="64592142"/>
<feature type="non-terminal residue" evidence="1">
    <location>
        <position position="1"/>
    </location>
</feature>
<reference evidence="1" key="1">
    <citation type="journal article" date="2020" name="New Phytol.">
        <title>Comparative genomics reveals dynamic genome evolution in host specialist ectomycorrhizal fungi.</title>
        <authorList>
            <person name="Lofgren L.A."/>
            <person name="Nguyen N.H."/>
            <person name="Vilgalys R."/>
            <person name="Ruytinx J."/>
            <person name="Liao H.L."/>
            <person name="Branco S."/>
            <person name="Kuo A."/>
            <person name="LaButti K."/>
            <person name="Lipzen A."/>
            <person name="Andreopoulos W."/>
            <person name="Pangilinan J."/>
            <person name="Riley R."/>
            <person name="Hundley H."/>
            <person name="Na H."/>
            <person name="Barry K."/>
            <person name="Grigoriev I.V."/>
            <person name="Stajich J.E."/>
            <person name="Kennedy P.G."/>
        </authorList>
    </citation>
    <scope>NUCLEOTIDE SEQUENCE</scope>
    <source>
        <strain evidence="1">S12</strain>
    </source>
</reference>
<sequence length="113" mass="12494">ASNDDEGGALRLMKEVQVITSNVPGPAHARANVPNKNRGFMCDRGLPSFHIMINSVDVYLLVKFLIGAEIDIGHLLPDQVPNFHDQSIHIARNPAVTARLFNTYMKAFIKCPL</sequence>
<protein>
    <submittedName>
        <fullName evidence="1">Uncharacterized protein</fullName>
    </submittedName>
</protein>
<dbReference type="AlphaFoldDB" id="A0A9P7AHP2"/>
<gene>
    <name evidence="1" type="ORF">HD556DRAFT_1243457</name>
</gene>
<accession>A0A9P7AHP2</accession>
<dbReference type="RefSeq" id="XP_041156730.1">
    <property type="nucleotide sequence ID" value="XM_041298378.1"/>
</dbReference>
<comment type="caution">
    <text evidence="1">The sequence shown here is derived from an EMBL/GenBank/DDBJ whole genome shotgun (WGS) entry which is preliminary data.</text>
</comment>
<dbReference type="EMBL" id="JABBWE010000056">
    <property type="protein sequence ID" value="KAG1789700.1"/>
    <property type="molecule type" value="Genomic_DNA"/>
</dbReference>
<organism evidence="1 2">
    <name type="scientific">Suillus plorans</name>
    <dbReference type="NCBI Taxonomy" id="116603"/>
    <lineage>
        <taxon>Eukaryota</taxon>
        <taxon>Fungi</taxon>
        <taxon>Dikarya</taxon>
        <taxon>Basidiomycota</taxon>
        <taxon>Agaricomycotina</taxon>
        <taxon>Agaricomycetes</taxon>
        <taxon>Agaricomycetidae</taxon>
        <taxon>Boletales</taxon>
        <taxon>Suillineae</taxon>
        <taxon>Suillaceae</taxon>
        <taxon>Suillus</taxon>
    </lineage>
</organism>
<evidence type="ECO:0000313" key="1">
    <source>
        <dbReference type="EMBL" id="KAG1789700.1"/>
    </source>
</evidence>
<proteinExistence type="predicted"/>
<dbReference type="Proteomes" id="UP000719766">
    <property type="component" value="Unassembled WGS sequence"/>
</dbReference>
<name>A0A9P7AHP2_9AGAM</name>
<evidence type="ECO:0000313" key="2">
    <source>
        <dbReference type="Proteomes" id="UP000719766"/>
    </source>
</evidence>
<keyword evidence="2" id="KW-1185">Reference proteome</keyword>
<dbReference type="OrthoDB" id="432234at2759"/>